<evidence type="ECO:0000313" key="3">
    <source>
        <dbReference type="Proteomes" id="UP001604336"/>
    </source>
</evidence>
<dbReference type="AlphaFoldDB" id="A0ABD1Q405"/>
<evidence type="ECO:0000256" key="1">
    <source>
        <dbReference type="SAM" id="MobiDB-lite"/>
    </source>
</evidence>
<protein>
    <submittedName>
        <fullName evidence="2">Uncharacterized protein</fullName>
    </submittedName>
</protein>
<sequence length="128" mass="14440">MKIFKEDGQWVAKSKGFDDESCPSTLSFEGGEEMDEDEDEPPLRPRSNRLTSSTSGFTFTEDYYNLLNGRVDSLTSTIESVQSLLHQVLASQQALHDHLSTRFPPASSTGDLVYLFFVICIYVFEKQS</sequence>
<reference evidence="3" key="1">
    <citation type="submission" date="2024-07" db="EMBL/GenBank/DDBJ databases">
        <title>Two chromosome-level genome assemblies of Korean endemic species Abeliophyllum distichum and Forsythia ovata (Oleaceae).</title>
        <authorList>
            <person name="Jang H."/>
        </authorList>
    </citation>
    <scope>NUCLEOTIDE SEQUENCE [LARGE SCALE GENOMIC DNA]</scope>
</reference>
<name>A0ABD1Q405_9LAMI</name>
<feature type="compositionally biased region" description="Acidic residues" evidence="1">
    <location>
        <begin position="30"/>
        <end position="40"/>
    </location>
</feature>
<gene>
    <name evidence="2" type="ORF">Adt_39050</name>
</gene>
<dbReference type="Proteomes" id="UP001604336">
    <property type="component" value="Unassembled WGS sequence"/>
</dbReference>
<comment type="caution">
    <text evidence="2">The sequence shown here is derived from an EMBL/GenBank/DDBJ whole genome shotgun (WGS) entry which is preliminary data.</text>
</comment>
<evidence type="ECO:0000313" key="2">
    <source>
        <dbReference type="EMBL" id="KAL2470914.1"/>
    </source>
</evidence>
<accession>A0ABD1Q405</accession>
<proteinExistence type="predicted"/>
<organism evidence="2 3">
    <name type="scientific">Abeliophyllum distichum</name>
    <dbReference type="NCBI Taxonomy" id="126358"/>
    <lineage>
        <taxon>Eukaryota</taxon>
        <taxon>Viridiplantae</taxon>
        <taxon>Streptophyta</taxon>
        <taxon>Embryophyta</taxon>
        <taxon>Tracheophyta</taxon>
        <taxon>Spermatophyta</taxon>
        <taxon>Magnoliopsida</taxon>
        <taxon>eudicotyledons</taxon>
        <taxon>Gunneridae</taxon>
        <taxon>Pentapetalae</taxon>
        <taxon>asterids</taxon>
        <taxon>lamiids</taxon>
        <taxon>Lamiales</taxon>
        <taxon>Oleaceae</taxon>
        <taxon>Forsythieae</taxon>
        <taxon>Abeliophyllum</taxon>
    </lineage>
</organism>
<keyword evidence="3" id="KW-1185">Reference proteome</keyword>
<dbReference type="EMBL" id="JBFOLK010000012">
    <property type="protein sequence ID" value="KAL2470914.1"/>
    <property type="molecule type" value="Genomic_DNA"/>
</dbReference>
<feature type="region of interest" description="Disordered" evidence="1">
    <location>
        <begin position="14"/>
        <end position="52"/>
    </location>
</feature>